<evidence type="ECO:0000313" key="4">
    <source>
        <dbReference type="EMBL" id="MFC6784467.1"/>
    </source>
</evidence>
<feature type="domain" description="Xaa-Pro dipeptidyl-peptidase C-terminal" evidence="3">
    <location>
        <begin position="286"/>
        <end position="514"/>
    </location>
</feature>
<dbReference type="InterPro" id="IPR050261">
    <property type="entry name" value="FrsA_esterase"/>
</dbReference>
<proteinExistence type="inferred from homology"/>
<dbReference type="GeneID" id="81211178"/>
<evidence type="ECO:0000256" key="2">
    <source>
        <dbReference type="ARBA" id="ARBA00038115"/>
    </source>
</evidence>
<evidence type="ECO:0000256" key="1">
    <source>
        <dbReference type="ARBA" id="ARBA00022801"/>
    </source>
</evidence>
<dbReference type="InterPro" id="IPR005674">
    <property type="entry name" value="CocE/Ser_esterase"/>
</dbReference>
<dbReference type="InterPro" id="IPR000383">
    <property type="entry name" value="Xaa-Pro-like_dom"/>
</dbReference>
<dbReference type="PRINTS" id="PR00111">
    <property type="entry name" value="ABHYDROLASE"/>
</dbReference>
<dbReference type="InterPro" id="IPR029058">
    <property type="entry name" value="AB_hydrolase_fold"/>
</dbReference>
<dbReference type="InterPro" id="IPR000073">
    <property type="entry name" value="AB_hydrolase_1"/>
</dbReference>
<dbReference type="AlphaFoldDB" id="A0ABD5TB85"/>
<reference evidence="4 5" key="1">
    <citation type="journal article" date="2019" name="Int. J. Syst. Evol. Microbiol.">
        <title>The Global Catalogue of Microorganisms (GCM) 10K type strain sequencing project: providing services to taxonomists for standard genome sequencing and annotation.</title>
        <authorList>
            <consortium name="The Broad Institute Genomics Platform"/>
            <consortium name="The Broad Institute Genome Sequencing Center for Infectious Disease"/>
            <person name="Wu L."/>
            <person name="Ma J."/>
        </authorList>
    </citation>
    <scope>NUCLEOTIDE SEQUENCE [LARGE SCALE GENOMIC DNA]</scope>
    <source>
        <strain evidence="4 5">SYNS20</strain>
    </source>
</reference>
<dbReference type="InterPro" id="IPR008979">
    <property type="entry name" value="Galactose-bd-like_sf"/>
</dbReference>
<dbReference type="SMART" id="SM00939">
    <property type="entry name" value="PepX_C"/>
    <property type="match status" value="1"/>
</dbReference>
<dbReference type="RefSeq" id="WP_284063652.1">
    <property type="nucleotide sequence ID" value="NZ_CP126159.1"/>
</dbReference>
<evidence type="ECO:0000313" key="5">
    <source>
        <dbReference type="Proteomes" id="UP001596443"/>
    </source>
</evidence>
<dbReference type="Proteomes" id="UP001596443">
    <property type="component" value="Unassembled WGS sequence"/>
</dbReference>
<organism evidence="4 5">
    <name type="scientific">Halobaculum halobium</name>
    <dbReference type="NCBI Taxonomy" id="3032281"/>
    <lineage>
        <taxon>Archaea</taxon>
        <taxon>Methanobacteriati</taxon>
        <taxon>Methanobacteriota</taxon>
        <taxon>Stenosarchaea group</taxon>
        <taxon>Halobacteria</taxon>
        <taxon>Halobacteriales</taxon>
        <taxon>Haloferacaceae</taxon>
        <taxon>Halobaculum</taxon>
    </lineage>
</organism>
<dbReference type="NCBIfam" id="TIGR00976">
    <property type="entry name" value="CocE_NonD"/>
    <property type="match status" value="1"/>
</dbReference>
<gene>
    <name evidence="4" type="ORF">ACFQFD_00255</name>
</gene>
<keyword evidence="5" id="KW-1185">Reference proteome</keyword>
<dbReference type="Gene3D" id="1.10.3020.10">
    <property type="entry name" value="alpha-amino acid ester hydrolase ( Helical cap domain)"/>
    <property type="match status" value="1"/>
</dbReference>
<sequence length="653" mass="72032">MDKRSTLTRHTDLRIPVGDETVAANRYEPPDGPTPGPAVLMYIPYHKDDFITYGAYDPLLEYIAHYGYHVVVADIVGTGASTGVKNLPLEPAEGPDAATIVEWIADREWCDGHVGMVGKSYGGLTCLKTAAENPEHLDAIVPIHAPQTAYRDITTGGAFAFHSMGGHWTALMQALQAMPPTYRDSEGRWAEVWSERLDGLHTYDPWLFQFMDHEARDEYWEGRDIAVEAIRVPTLAVSGWRDGYPQTTIEYVEAIDAPTRLVLGPWRHIMPHRGRESAIDFRRQVVTWLDHFLKGEENEALDGPPIRYWTERDGGGIVDGGVWRGCEKWPRAADSDVLTWTLTPAGLVSGEGFEGEPLDVEYDVDHTVGVDSFDQGRPTDTTPDDVRSLTFESDPLDRPIEVTGTGTIRLRLVATTPDPVVSVRLIDVHPDGEARLVSHAELQASRHTGVETPTDLVPGEEATIAIELKPTSHVFESGHRLRVAIAGAWFPAMCPTPGEQSLTVRSSSTNPAVVRLPGREHDGEPTFGDAVEMAKPDIAVVPTVSPAIVDSDRSWSITREQHRDKATVASSSRQVVDLPHAERMTYSQAIETAVVADDPASATLNRRTEIEIVYPTETIRVAAENTVSRAVTQAHTTVSVNDRTIFDETWTRL</sequence>
<dbReference type="Pfam" id="PF08530">
    <property type="entry name" value="PepX_C"/>
    <property type="match status" value="1"/>
</dbReference>
<evidence type="ECO:0000259" key="3">
    <source>
        <dbReference type="SMART" id="SM00939"/>
    </source>
</evidence>
<protein>
    <submittedName>
        <fullName evidence="4">CocE/NonD family hydrolase</fullName>
    </submittedName>
</protein>
<dbReference type="EMBL" id="JBHSWX010000001">
    <property type="protein sequence ID" value="MFC6784467.1"/>
    <property type="molecule type" value="Genomic_DNA"/>
</dbReference>
<dbReference type="Pfam" id="PF02129">
    <property type="entry name" value="Peptidase_S15"/>
    <property type="match status" value="1"/>
</dbReference>
<dbReference type="InterPro" id="IPR013736">
    <property type="entry name" value="Xaa-Pro_dipept_C"/>
</dbReference>
<dbReference type="SUPFAM" id="SSF49785">
    <property type="entry name" value="Galactose-binding domain-like"/>
    <property type="match status" value="1"/>
</dbReference>
<comment type="caution">
    <text evidence="4">The sequence shown here is derived from an EMBL/GenBank/DDBJ whole genome shotgun (WGS) entry which is preliminary data.</text>
</comment>
<name>A0ABD5TB85_9EURY</name>
<dbReference type="GO" id="GO:0016788">
    <property type="term" value="F:hydrolase activity, acting on ester bonds"/>
    <property type="evidence" value="ECO:0007669"/>
    <property type="project" value="UniProtKB-ARBA"/>
</dbReference>
<accession>A0ABD5TB85</accession>
<dbReference type="Gene3D" id="3.40.50.1820">
    <property type="entry name" value="alpha/beta hydrolase"/>
    <property type="match status" value="1"/>
</dbReference>
<keyword evidence="1 4" id="KW-0378">Hydrolase</keyword>
<dbReference type="PANTHER" id="PTHR22946:SF9">
    <property type="entry name" value="POLYKETIDE TRANSFERASE AF380"/>
    <property type="match status" value="1"/>
</dbReference>
<dbReference type="PANTHER" id="PTHR22946">
    <property type="entry name" value="DIENELACTONE HYDROLASE DOMAIN-CONTAINING PROTEIN-RELATED"/>
    <property type="match status" value="1"/>
</dbReference>
<dbReference type="SUPFAM" id="SSF53474">
    <property type="entry name" value="alpha/beta-Hydrolases"/>
    <property type="match status" value="1"/>
</dbReference>
<dbReference type="Gene3D" id="2.60.120.260">
    <property type="entry name" value="Galactose-binding domain-like"/>
    <property type="match status" value="1"/>
</dbReference>
<comment type="similarity">
    <text evidence="2">Belongs to the AB hydrolase superfamily. FUS2 hydrolase family.</text>
</comment>